<comment type="caution">
    <text evidence="3">The sequence shown here is derived from an EMBL/GenBank/DDBJ whole genome shotgun (WGS) entry which is preliminary data.</text>
</comment>
<dbReference type="PANTHER" id="PTHR15503:SF45">
    <property type="entry name" value="RNA-DIRECTED DNA POLYMERASE HOMOLOG"/>
    <property type="match status" value="1"/>
</dbReference>
<dbReference type="Pfam" id="PF03732">
    <property type="entry name" value="Retrotrans_gag"/>
    <property type="match status" value="1"/>
</dbReference>
<dbReference type="PANTHER" id="PTHR15503">
    <property type="entry name" value="LDOC1 RELATED"/>
    <property type="match status" value="1"/>
</dbReference>
<gene>
    <name evidence="3" type="ORF">Nepgr_019617</name>
</gene>
<evidence type="ECO:0000259" key="2">
    <source>
        <dbReference type="Pfam" id="PF03732"/>
    </source>
</evidence>
<dbReference type="InterPro" id="IPR032567">
    <property type="entry name" value="RTL1-rel"/>
</dbReference>
<protein>
    <recommendedName>
        <fullName evidence="2">Retrotransposon gag domain-containing protein</fullName>
    </recommendedName>
</protein>
<dbReference type="AlphaFoldDB" id="A0AAD3XVI4"/>
<dbReference type="Proteomes" id="UP001279734">
    <property type="component" value="Unassembled WGS sequence"/>
</dbReference>
<keyword evidence="4" id="KW-1185">Reference proteome</keyword>
<reference evidence="3" key="1">
    <citation type="submission" date="2023-05" db="EMBL/GenBank/DDBJ databases">
        <title>Nepenthes gracilis genome sequencing.</title>
        <authorList>
            <person name="Fukushima K."/>
        </authorList>
    </citation>
    <scope>NUCLEOTIDE SEQUENCE</scope>
    <source>
        <strain evidence="3">SING2019-196</strain>
    </source>
</reference>
<feature type="domain" description="Retrotransposon gag" evidence="2">
    <location>
        <begin position="22"/>
        <end position="119"/>
    </location>
</feature>
<evidence type="ECO:0000256" key="1">
    <source>
        <dbReference type="SAM" id="MobiDB-lite"/>
    </source>
</evidence>
<accession>A0AAD3XVI4</accession>
<feature type="region of interest" description="Disordered" evidence="1">
    <location>
        <begin position="154"/>
        <end position="193"/>
    </location>
</feature>
<proteinExistence type="predicted"/>
<name>A0AAD3XVI4_NEPGR</name>
<dbReference type="EMBL" id="BSYO01000018">
    <property type="protein sequence ID" value="GMH17776.1"/>
    <property type="molecule type" value="Genomic_DNA"/>
</dbReference>
<evidence type="ECO:0000313" key="4">
    <source>
        <dbReference type="Proteomes" id="UP001279734"/>
    </source>
</evidence>
<evidence type="ECO:0000313" key="3">
    <source>
        <dbReference type="EMBL" id="GMH17776.1"/>
    </source>
</evidence>
<dbReference type="InterPro" id="IPR005162">
    <property type="entry name" value="Retrotrans_gag_dom"/>
</dbReference>
<sequence length="193" mass="22815">MDSATKEGIYQNQMPHWDMVLYATHKFKGEAHHRWEMREKGFNMPDREISWEMFEAAFLEKYFPANLRGQKEEEFLRLRQENRSVAEYDSKFTELSHYAPFMVEDEERKVRRFFQGLRDDIRRHISTLTLTTYGEVLAKAVIYEKELERGAMSRERTFSQASKASASEGPSKKARPSRFRRETAVGAELSHYG</sequence>
<organism evidence="3 4">
    <name type="scientific">Nepenthes gracilis</name>
    <name type="common">Slender pitcher plant</name>
    <dbReference type="NCBI Taxonomy" id="150966"/>
    <lineage>
        <taxon>Eukaryota</taxon>
        <taxon>Viridiplantae</taxon>
        <taxon>Streptophyta</taxon>
        <taxon>Embryophyta</taxon>
        <taxon>Tracheophyta</taxon>
        <taxon>Spermatophyta</taxon>
        <taxon>Magnoliopsida</taxon>
        <taxon>eudicotyledons</taxon>
        <taxon>Gunneridae</taxon>
        <taxon>Pentapetalae</taxon>
        <taxon>Caryophyllales</taxon>
        <taxon>Nepenthaceae</taxon>
        <taxon>Nepenthes</taxon>
    </lineage>
</organism>